<gene>
    <name evidence="2" type="ORF">AXXA_06273</name>
</gene>
<organism evidence="2 3">
    <name type="scientific">Achromobacter insuavis AXX-A</name>
    <dbReference type="NCBI Taxonomy" id="1003200"/>
    <lineage>
        <taxon>Bacteria</taxon>
        <taxon>Pseudomonadati</taxon>
        <taxon>Pseudomonadota</taxon>
        <taxon>Betaproteobacteria</taxon>
        <taxon>Burkholderiales</taxon>
        <taxon>Alcaligenaceae</taxon>
        <taxon>Achromobacter</taxon>
    </lineage>
</organism>
<dbReference type="AlphaFoldDB" id="F7SWZ9"/>
<dbReference type="Proteomes" id="UP000004853">
    <property type="component" value="Unassembled WGS sequence"/>
</dbReference>
<feature type="region of interest" description="Disordered" evidence="1">
    <location>
        <begin position="120"/>
        <end position="141"/>
    </location>
</feature>
<accession>F7SWZ9</accession>
<evidence type="ECO:0000313" key="2">
    <source>
        <dbReference type="EMBL" id="EGP47336.1"/>
    </source>
</evidence>
<name>F7SWZ9_9BURK</name>
<protein>
    <submittedName>
        <fullName evidence="2">Uncharacterized protein</fullName>
    </submittedName>
</protein>
<comment type="caution">
    <text evidence="2">The sequence shown here is derived from an EMBL/GenBank/DDBJ whole genome shotgun (WGS) entry which is preliminary data.</text>
</comment>
<sequence>MLTVKASVRARDSSLKVATPVCRLVVTWKVALASPRVVAWGVAQPTALPAPQAKGPRTDAPIEVCRPLHRGLELSWWSEEGCSAVLHEEKLSCCSAPTSEKLSVAPHDCALAPVHGIKARTSSVASNHGRDDGGRKRIMAD</sequence>
<dbReference type="EMBL" id="AFRQ01000031">
    <property type="protein sequence ID" value="EGP47336.1"/>
    <property type="molecule type" value="Genomic_DNA"/>
</dbReference>
<feature type="compositionally biased region" description="Basic and acidic residues" evidence="1">
    <location>
        <begin position="128"/>
        <end position="141"/>
    </location>
</feature>
<evidence type="ECO:0000256" key="1">
    <source>
        <dbReference type="SAM" id="MobiDB-lite"/>
    </source>
</evidence>
<reference evidence="2 3" key="1">
    <citation type="submission" date="2011-06" db="EMBL/GenBank/DDBJ databases">
        <authorList>
            <person name="Bador J."/>
            <person name="Amoureux L."/>
            <person name="Neuwirth C."/>
        </authorList>
    </citation>
    <scope>NUCLEOTIDE SEQUENCE [LARGE SCALE GENOMIC DNA]</scope>
    <source>
        <strain evidence="2 3">AXX-A</strain>
    </source>
</reference>
<evidence type="ECO:0000313" key="3">
    <source>
        <dbReference type="Proteomes" id="UP000004853"/>
    </source>
</evidence>
<dbReference type="HOGENOM" id="CLU_1821144_0_0_4"/>
<proteinExistence type="predicted"/>